<dbReference type="KEGG" id="dao:Desac_2486"/>
<dbReference type="SMART" id="SM00060">
    <property type="entry name" value="FN3"/>
    <property type="match status" value="3"/>
</dbReference>
<dbReference type="OrthoDB" id="5430878at2"/>
<dbReference type="eggNOG" id="COG4733">
    <property type="taxonomic scope" value="Bacteria"/>
</dbReference>
<dbReference type="Proteomes" id="UP000000483">
    <property type="component" value="Chromosome"/>
</dbReference>
<dbReference type="PROSITE" id="PS50853">
    <property type="entry name" value="FN3"/>
    <property type="match status" value="1"/>
</dbReference>
<accession>F2NDN1</accession>
<dbReference type="EMBL" id="CP002629">
    <property type="protein sequence ID" value="AEB10307.1"/>
    <property type="molecule type" value="Genomic_DNA"/>
</dbReference>
<organism evidence="2 3">
    <name type="scientific">Desulfobacca acetoxidans (strain ATCC 700848 / DSM 11109 / ASRB2)</name>
    <dbReference type="NCBI Taxonomy" id="880072"/>
    <lineage>
        <taxon>Bacteria</taxon>
        <taxon>Pseudomonadati</taxon>
        <taxon>Thermodesulfobacteriota</taxon>
        <taxon>Desulfobaccia</taxon>
        <taxon>Desulfobaccales</taxon>
        <taxon>Desulfobaccaceae</taxon>
        <taxon>Desulfobacca</taxon>
    </lineage>
</organism>
<dbReference type="PROSITE" id="PS51257">
    <property type="entry name" value="PROKAR_LIPOPROTEIN"/>
    <property type="match status" value="1"/>
</dbReference>
<dbReference type="InterPro" id="IPR003961">
    <property type="entry name" value="FN3_dom"/>
</dbReference>
<dbReference type="HOGENOM" id="CLU_784640_0_0_7"/>
<evidence type="ECO:0000313" key="2">
    <source>
        <dbReference type="EMBL" id="AEB10307.1"/>
    </source>
</evidence>
<proteinExistence type="predicted"/>
<name>F2NDN1_DESAR</name>
<dbReference type="SUPFAM" id="SSF49265">
    <property type="entry name" value="Fibronectin type III"/>
    <property type="match status" value="1"/>
</dbReference>
<gene>
    <name evidence="2" type="ordered locus">Desac_2486</name>
</gene>
<sequence>MKLIDLFFRISLIIFLGALIACGCGKKMNPIPPDSLVPGAVRNFTVVQDGQGLSLQWLFPRVNIEGQPLTDIQGFRILRSQDRLDSTAACPPELTRLADIDLAFPQAGEVQGEQVRYRDEMLEPGYRYFYQIVGYDPNGKLGLESPTVSREWDILPQTPGGLKAQAGDRQVLLTWTPVNLLANGRPLSGPVSYNVYRQAPGESFVAANPEPLGEPRFQDIAVLNDIDYRYLVRAVRPIRSDTLESLDSAIQTAKPEDLTPPAPVLNLVAAPTMKGLELRWEASPEPDLAGYRLYRRSLAEPQFRLLNTQLLTKPYFIDQQTTKGVSYYYYVIAVDNSRRANPSQPSEVVEATR</sequence>
<evidence type="ECO:0000313" key="3">
    <source>
        <dbReference type="Proteomes" id="UP000000483"/>
    </source>
</evidence>
<reference evidence="3" key="2">
    <citation type="submission" date="2011-03" db="EMBL/GenBank/DDBJ databases">
        <title>The complete genome of Desulfobacca acetoxidans DSM 11109.</title>
        <authorList>
            <consortium name="US DOE Joint Genome Institute (JGI-PGF)"/>
            <person name="Lucas S."/>
            <person name="Copeland A."/>
            <person name="Lapidus A."/>
            <person name="Bruce D."/>
            <person name="Goodwin L."/>
            <person name="Pitluck S."/>
            <person name="Peters L."/>
            <person name="Kyrpides N."/>
            <person name="Mavromatis K."/>
            <person name="Ivanova N."/>
            <person name="Ovchinnikova G."/>
            <person name="Teshima H."/>
            <person name="Detter J.C."/>
            <person name="Han C."/>
            <person name="Land M."/>
            <person name="Hauser L."/>
            <person name="Markowitz V."/>
            <person name="Cheng J.-F."/>
            <person name="Hugenholtz P."/>
            <person name="Woyke T."/>
            <person name="Wu D."/>
            <person name="Spring S."/>
            <person name="Schueler E."/>
            <person name="Brambilla E."/>
            <person name="Klenk H.-P."/>
            <person name="Eisen J.A."/>
        </authorList>
    </citation>
    <scope>NUCLEOTIDE SEQUENCE [LARGE SCALE GENOMIC DNA]</scope>
    <source>
        <strain evidence="3">ATCC 700848 / DSM 11109 / ASRB2</strain>
    </source>
</reference>
<feature type="domain" description="Fibronectin type-III" evidence="1">
    <location>
        <begin position="260"/>
        <end position="353"/>
    </location>
</feature>
<reference evidence="2 3" key="1">
    <citation type="journal article" date="2011" name="Stand. Genomic Sci.">
        <title>Complete genome sequence of the acetate-degrading sulfate reducer Desulfobacca acetoxidans type strain (ASRB2).</title>
        <authorList>
            <person name="Goker M."/>
            <person name="Teshima H."/>
            <person name="Lapidus A."/>
            <person name="Nolan M."/>
            <person name="Lucas S."/>
            <person name="Hammon N."/>
            <person name="Deshpande S."/>
            <person name="Cheng J.F."/>
            <person name="Tapia R."/>
            <person name="Han C."/>
            <person name="Goodwin L."/>
            <person name="Pitluck S."/>
            <person name="Huntemann M."/>
            <person name="Liolios K."/>
            <person name="Ivanova N."/>
            <person name="Pagani I."/>
            <person name="Mavromatis K."/>
            <person name="Ovchinikova G."/>
            <person name="Pati A."/>
            <person name="Chen A."/>
            <person name="Palaniappan K."/>
            <person name="Land M."/>
            <person name="Hauser L."/>
            <person name="Brambilla E.M."/>
            <person name="Rohde M."/>
            <person name="Spring S."/>
            <person name="Detter J.C."/>
            <person name="Woyke T."/>
            <person name="Bristow J."/>
            <person name="Eisen J.A."/>
            <person name="Markowitz V."/>
            <person name="Hugenholtz P."/>
            <person name="Kyrpides N.C."/>
            <person name="Klenk H.P."/>
        </authorList>
    </citation>
    <scope>NUCLEOTIDE SEQUENCE [LARGE SCALE GENOMIC DNA]</scope>
    <source>
        <strain evidence="3">ATCC 700848 / DSM 11109 / ASRB2</strain>
    </source>
</reference>
<dbReference type="Gene3D" id="2.60.40.10">
    <property type="entry name" value="Immunoglobulins"/>
    <property type="match status" value="3"/>
</dbReference>
<dbReference type="InterPro" id="IPR013783">
    <property type="entry name" value="Ig-like_fold"/>
</dbReference>
<dbReference type="AlphaFoldDB" id="F2NDN1"/>
<dbReference type="InterPro" id="IPR036116">
    <property type="entry name" value="FN3_sf"/>
</dbReference>
<protein>
    <submittedName>
        <fullName evidence="2">Fibronectin type III domain protein</fullName>
    </submittedName>
</protein>
<keyword evidence="3" id="KW-1185">Reference proteome</keyword>
<dbReference type="CDD" id="cd00063">
    <property type="entry name" value="FN3"/>
    <property type="match status" value="1"/>
</dbReference>
<dbReference type="STRING" id="880072.Desac_2486"/>
<dbReference type="RefSeq" id="WP_013707416.1">
    <property type="nucleotide sequence ID" value="NC_015388.1"/>
</dbReference>
<evidence type="ECO:0000259" key="1">
    <source>
        <dbReference type="PROSITE" id="PS50853"/>
    </source>
</evidence>